<evidence type="ECO:0000313" key="1">
    <source>
        <dbReference type="EMBL" id="CAE7583956.1"/>
    </source>
</evidence>
<proteinExistence type="predicted"/>
<dbReference type="PANTHER" id="PTHR32385">
    <property type="entry name" value="MANNOSYL PHOSPHORYLINOSITOL CERAMIDE SYNTHASE"/>
    <property type="match status" value="1"/>
</dbReference>
<sequence length="298" mass="34430">MHVRKSFEFWNPGWEVRALDEQSLPDVLGDYCKQFTHICKANNPLASIGMSWIPPAAAADVLRLFLLIRYGGVWADATVLCRRPLDDWIHAASAPADGFFAFGPEKGDEIPIMSSFLASRAEHPLLEAWQERVHNHWKLPAKDRPNLEYFWFHVLFGKLVQEHPMAKDFWQRTAKMAAEYKQPGPHHFMPYEEVLVKPPSEEFKKRVDRVEDEEPVLKLTIHDVKYDREGRDVLHLRDGSDFSGRASESSFEYLMQQTLEKARTQSPDAPERSVWKAEPGPWRKEYGLCIAMQPMMPG</sequence>
<reference evidence="1" key="1">
    <citation type="submission" date="2021-02" db="EMBL/GenBank/DDBJ databases">
        <authorList>
            <person name="Dougan E. K."/>
            <person name="Rhodes N."/>
            <person name="Thang M."/>
            <person name="Chan C."/>
        </authorList>
    </citation>
    <scope>NUCLEOTIDE SEQUENCE</scope>
</reference>
<organism evidence="1 2">
    <name type="scientific">Symbiodinium pilosum</name>
    <name type="common">Dinoflagellate</name>
    <dbReference type="NCBI Taxonomy" id="2952"/>
    <lineage>
        <taxon>Eukaryota</taxon>
        <taxon>Sar</taxon>
        <taxon>Alveolata</taxon>
        <taxon>Dinophyceae</taxon>
        <taxon>Suessiales</taxon>
        <taxon>Symbiodiniaceae</taxon>
        <taxon>Symbiodinium</taxon>
    </lineage>
</organism>
<dbReference type="GO" id="GO:0000030">
    <property type="term" value="F:mannosyltransferase activity"/>
    <property type="evidence" value="ECO:0007669"/>
    <property type="project" value="TreeGrafter"/>
</dbReference>
<dbReference type="InterPro" id="IPR008441">
    <property type="entry name" value="AfumC-like_glycosyl_Trfase"/>
</dbReference>
<dbReference type="EMBL" id="CAJNIZ010038879">
    <property type="protein sequence ID" value="CAE7583956.1"/>
    <property type="molecule type" value="Genomic_DNA"/>
</dbReference>
<evidence type="ECO:0008006" key="3">
    <source>
        <dbReference type="Google" id="ProtNLM"/>
    </source>
</evidence>
<accession>A0A812UKW3</accession>
<dbReference type="OrthoDB" id="429749at2759"/>
<keyword evidence="2" id="KW-1185">Reference proteome</keyword>
<gene>
    <name evidence="1" type="ORF">SPIL2461_LOCUS15620</name>
</gene>
<name>A0A812UKW3_SYMPI</name>
<protein>
    <recommendedName>
        <fullName evidence="3">Initiation-specific alpha-1,6-mannosyltransferase</fullName>
    </recommendedName>
</protein>
<dbReference type="GO" id="GO:0016020">
    <property type="term" value="C:membrane"/>
    <property type="evidence" value="ECO:0007669"/>
    <property type="project" value="GOC"/>
</dbReference>
<comment type="caution">
    <text evidence="1">The sequence shown here is derived from an EMBL/GenBank/DDBJ whole genome shotgun (WGS) entry which is preliminary data.</text>
</comment>
<dbReference type="AlphaFoldDB" id="A0A812UKW3"/>
<dbReference type="InterPro" id="IPR029044">
    <property type="entry name" value="Nucleotide-diphossugar_trans"/>
</dbReference>
<dbReference type="SUPFAM" id="SSF53448">
    <property type="entry name" value="Nucleotide-diphospho-sugar transferases"/>
    <property type="match status" value="1"/>
</dbReference>
<dbReference type="Pfam" id="PF05704">
    <property type="entry name" value="Caps_synth"/>
    <property type="match status" value="1"/>
</dbReference>
<evidence type="ECO:0000313" key="2">
    <source>
        <dbReference type="Proteomes" id="UP000649617"/>
    </source>
</evidence>
<dbReference type="GO" id="GO:0051999">
    <property type="term" value="P:mannosyl-inositol phosphorylceramide biosynthetic process"/>
    <property type="evidence" value="ECO:0007669"/>
    <property type="project" value="TreeGrafter"/>
</dbReference>
<dbReference type="InterPro" id="IPR051706">
    <property type="entry name" value="Glycosyltransferase_domain"/>
</dbReference>
<dbReference type="PANTHER" id="PTHR32385:SF15">
    <property type="entry name" value="INOSITOL PHOSPHOCERAMIDE MANNOSYLTRANSFERASE 1"/>
    <property type="match status" value="1"/>
</dbReference>
<dbReference type="Proteomes" id="UP000649617">
    <property type="component" value="Unassembled WGS sequence"/>
</dbReference>
<dbReference type="Gene3D" id="3.90.550.20">
    <property type="match status" value="1"/>
</dbReference>